<dbReference type="AlphaFoldDB" id="A0A7W9E7E4"/>
<comment type="caution">
    <text evidence="2">The sequence shown here is derived from an EMBL/GenBank/DDBJ whole genome shotgun (WGS) entry which is preliminary data.</text>
</comment>
<evidence type="ECO:0000313" key="2">
    <source>
        <dbReference type="EMBL" id="MBB5659859.1"/>
    </source>
</evidence>
<organism evidence="2 3">
    <name type="scientific">Brevundimonas halotolerans</name>
    <dbReference type="NCBI Taxonomy" id="69670"/>
    <lineage>
        <taxon>Bacteria</taxon>
        <taxon>Pseudomonadati</taxon>
        <taxon>Pseudomonadota</taxon>
        <taxon>Alphaproteobacteria</taxon>
        <taxon>Caulobacterales</taxon>
        <taxon>Caulobacteraceae</taxon>
        <taxon>Brevundimonas</taxon>
    </lineage>
</organism>
<gene>
    <name evidence="2" type="ORF">FHS65_000577</name>
</gene>
<dbReference type="RefSeq" id="WP_123287236.1">
    <property type="nucleotide sequence ID" value="NZ_JACIJB010000001.1"/>
</dbReference>
<proteinExistence type="predicted"/>
<evidence type="ECO:0008006" key="4">
    <source>
        <dbReference type="Google" id="ProtNLM"/>
    </source>
</evidence>
<sequence>MRLLALIGVLTLMFVGGAVAQAQMTVREFNQIAANAPRDPSALLRPSVRRAANAVQGAFEAARAEEAAARRAGRTPPYCMPERIRLSPDEIVARMQAVPAARQSQTLNQAVRSWMVERYPCR</sequence>
<feature type="signal peptide" evidence="1">
    <location>
        <begin position="1"/>
        <end position="20"/>
    </location>
</feature>
<accession>A0A7W9E7E4</accession>
<evidence type="ECO:0000256" key="1">
    <source>
        <dbReference type="SAM" id="SignalP"/>
    </source>
</evidence>
<reference evidence="2 3" key="1">
    <citation type="submission" date="2020-08" db="EMBL/GenBank/DDBJ databases">
        <title>Genomic Encyclopedia of Type Strains, Phase IV (KMG-IV): sequencing the most valuable type-strain genomes for metagenomic binning, comparative biology and taxonomic classification.</title>
        <authorList>
            <person name="Goeker M."/>
        </authorList>
    </citation>
    <scope>NUCLEOTIDE SEQUENCE [LARGE SCALE GENOMIC DNA]</scope>
    <source>
        <strain evidence="2 3">DSM 24448</strain>
    </source>
</reference>
<name>A0A7W9E7E4_9CAUL</name>
<evidence type="ECO:0000313" key="3">
    <source>
        <dbReference type="Proteomes" id="UP000548978"/>
    </source>
</evidence>
<dbReference type="Proteomes" id="UP000548978">
    <property type="component" value="Unassembled WGS sequence"/>
</dbReference>
<protein>
    <recommendedName>
        <fullName evidence="4">Rap1a immunity protein domain-containing protein</fullName>
    </recommendedName>
</protein>
<feature type="chain" id="PRO_5031562310" description="Rap1a immunity protein domain-containing protein" evidence="1">
    <location>
        <begin position="21"/>
        <end position="122"/>
    </location>
</feature>
<dbReference type="OrthoDB" id="7205602at2"/>
<keyword evidence="3" id="KW-1185">Reference proteome</keyword>
<dbReference type="EMBL" id="JACIJB010000001">
    <property type="protein sequence ID" value="MBB5659859.1"/>
    <property type="molecule type" value="Genomic_DNA"/>
</dbReference>
<keyword evidence="1" id="KW-0732">Signal</keyword>